<dbReference type="EC" id="2.5.1.74" evidence="8 9"/>
<gene>
    <name evidence="8" type="primary">menA</name>
    <name evidence="10" type="ORF">SAMN04488028_1011238</name>
</gene>
<evidence type="ECO:0000313" key="10">
    <source>
        <dbReference type="EMBL" id="SHJ78795.1"/>
    </source>
</evidence>
<name>A0A1M6M5P9_REIAG</name>
<dbReference type="GO" id="GO:0046428">
    <property type="term" value="F:1,4-dihydroxy-2-naphthoate polyprenyltransferase activity"/>
    <property type="evidence" value="ECO:0007669"/>
    <property type="project" value="UniProtKB-UniRule"/>
</dbReference>
<dbReference type="Gene3D" id="1.20.120.1780">
    <property type="entry name" value="UbiA prenyltransferase"/>
    <property type="match status" value="1"/>
</dbReference>
<dbReference type="InterPro" id="IPR000537">
    <property type="entry name" value="UbiA_prenyltransferase"/>
</dbReference>
<evidence type="ECO:0000256" key="9">
    <source>
        <dbReference type="NCBIfam" id="TIGR00751"/>
    </source>
</evidence>
<dbReference type="Pfam" id="PF01040">
    <property type="entry name" value="UbiA"/>
    <property type="match status" value="1"/>
</dbReference>
<dbReference type="Proteomes" id="UP000184474">
    <property type="component" value="Unassembled WGS sequence"/>
</dbReference>
<dbReference type="STRING" id="156994.SAMN04488028_1011238"/>
<feature type="transmembrane region" description="Helical" evidence="8">
    <location>
        <begin position="246"/>
        <end position="265"/>
    </location>
</feature>
<organism evidence="10 11">
    <name type="scientific">Reichenbachiella agariperforans</name>
    <dbReference type="NCBI Taxonomy" id="156994"/>
    <lineage>
        <taxon>Bacteria</taxon>
        <taxon>Pseudomonadati</taxon>
        <taxon>Bacteroidota</taxon>
        <taxon>Cytophagia</taxon>
        <taxon>Cytophagales</taxon>
        <taxon>Reichenbachiellaceae</taxon>
        <taxon>Reichenbachiella</taxon>
    </lineage>
</organism>
<dbReference type="PANTHER" id="PTHR13929:SF0">
    <property type="entry name" value="UBIA PRENYLTRANSFERASE DOMAIN-CONTAINING PROTEIN 1"/>
    <property type="match status" value="1"/>
</dbReference>
<evidence type="ECO:0000256" key="8">
    <source>
        <dbReference type="HAMAP-Rule" id="MF_01937"/>
    </source>
</evidence>
<sequence>MIKHWLEAFRLRTLPLALSSIIMGGFLAVKANAFSWDIFGLSILTTVFLQVLSNLANDYGDSVHGADSGDRQGPQRAVQTGAISATAMKRAMVLFAGLSLVAGLALLYVAFADQLIYVSIFLGVGLLSIYAAITYTSGKNPYGYMGLGDISVFLFFGLVGVLGSYFLYTRSFDTWAVLPAISCGLFATGVLNVNNIRDIESDKKAGKRSIPVRIGWKRAVYYHWVLLLGGVLAALCFVLINYQSPVQFLWCGTIPLFVINARAVFFKTSATELDPYLKQLALSTLIFVVSFGIGMLF</sequence>
<dbReference type="EMBL" id="FRAA01000001">
    <property type="protein sequence ID" value="SHJ78795.1"/>
    <property type="molecule type" value="Genomic_DNA"/>
</dbReference>
<comment type="subcellular location">
    <subcellularLocation>
        <location evidence="8">Cell membrane</location>
        <topology evidence="8">Multi-pass membrane protein</topology>
    </subcellularLocation>
    <subcellularLocation>
        <location evidence="1">Membrane</location>
        <topology evidence="1">Multi-pass membrane protein</topology>
    </subcellularLocation>
</comment>
<keyword evidence="3 8" id="KW-1003">Cell membrane</keyword>
<evidence type="ECO:0000256" key="1">
    <source>
        <dbReference type="ARBA" id="ARBA00004141"/>
    </source>
</evidence>
<evidence type="ECO:0000256" key="2">
    <source>
        <dbReference type="ARBA" id="ARBA00022428"/>
    </source>
</evidence>
<keyword evidence="11" id="KW-1185">Reference proteome</keyword>
<comment type="similarity">
    <text evidence="8">Belongs to the MenA family. Type 1 subfamily.</text>
</comment>
<feature type="transmembrane region" description="Helical" evidence="8">
    <location>
        <begin position="174"/>
        <end position="194"/>
    </location>
</feature>
<keyword evidence="6 8" id="KW-1133">Transmembrane helix</keyword>
<dbReference type="GO" id="GO:0009234">
    <property type="term" value="P:menaquinone biosynthetic process"/>
    <property type="evidence" value="ECO:0007669"/>
    <property type="project" value="UniProtKB-UniRule"/>
</dbReference>
<evidence type="ECO:0000256" key="4">
    <source>
        <dbReference type="ARBA" id="ARBA00022679"/>
    </source>
</evidence>
<feature type="transmembrane region" description="Helical" evidence="8">
    <location>
        <begin position="277"/>
        <end position="296"/>
    </location>
</feature>
<keyword evidence="4 8" id="KW-0808">Transferase</keyword>
<reference evidence="11" key="1">
    <citation type="submission" date="2016-11" db="EMBL/GenBank/DDBJ databases">
        <authorList>
            <person name="Varghese N."/>
            <person name="Submissions S."/>
        </authorList>
    </citation>
    <scope>NUCLEOTIDE SEQUENCE [LARGE SCALE GENOMIC DNA]</scope>
    <source>
        <strain evidence="11">DSM 26134</strain>
    </source>
</reference>
<dbReference type="HAMAP" id="MF_01937">
    <property type="entry name" value="MenA_1"/>
    <property type="match status" value="1"/>
</dbReference>
<evidence type="ECO:0000256" key="5">
    <source>
        <dbReference type="ARBA" id="ARBA00022692"/>
    </source>
</evidence>
<feature type="transmembrane region" description="Helical" evidence="8">
    <location>
        <begin position="34"/>
        <end position="52"/>
    </location>
</feature>
<dbReference type="InterPro" id="IPR004657">
    <property type="entry name" value="MenA"/>
</dbReference>
<dbReference type="CDD" id="cd13962">
    <property type="entry name" value="PT_UbiA_UBIAD1"/>
    <property type="match status" value="1"/>
</dbReference>
<evidence type="ECO:0000256" key="6">
    <source>
        <dbReference type="ARBA" id="ARBA00022989"/>
    </source>
</evidence>
<dbReference type="Gene3D" id="1.10.357.140">
    <property type="entry name" value="UbiA prenyltransferase"/>
    <property type="match status" value="1"/>
</dbReference>
<comment type="catalytic activity">
    <reaction evidence="8">
        <text>an all-trans-polyprenyl diphosphate + 1,4-dihydroxy-2-naphthoate + H(+) = a 2-demethylmenaquinol + CO2 + diphosphate</text>
        <dbReference type="Rhea" id="RHEA:26478"/>
        <dbReference type="Rhea" id="RHEA-COMP:9563"/>
        <dbReference type="Rhea" id="RHEA-COMP:9564"/>
        <dbReference type="ChEBI" id="CHEBI:11173"/>
        <dbReference type="ChEBI" id="CHEBI:15378"/>
        <dbReference type="ChEBI" id="CHEBI:16526"/>
        <dbReference type="ChEBI" id="CHEBI:33019"/>
        <dbReference type="ChEBI" id="CHEBI:55437"/>
        <dbReference type="ChEBI" id="CHEBI:58914"/>
        <dbReference type="EC" id="2.5.1.74"/>
    </reaction>
</comment>
<dbReference type="NCBIfam" id="TIGR00751">
    <property type="entry name" value="menA"/>
    <property type="match status" value="1"/>
</dbReference>
<dbReference type="GO" id="GO:0042371">
    <property type="term" value="P:vitamin K biosynthetic process"/>
    <property type="evidence" value="ECO:0007669"/>
    <property type="project" value="TreeGrafter"/>
</dbReference>
<feature type="transmembrane region" description="Helical" evidence="8">
    <location>
        <begin position="91"/>
        <end position="110"/>
    </location>
</feature>
<comment type="function">
    <text evidence="8">Conversion of 1,4-dihydroxy-2-naphthoate (DHNA) to demethylmenaquinone (DMK).</text>
</comment>
<feature type="transmembrane region" description="Helical" evidence="8">
    <location>
        <begin position="9"/>
        <end position="28"/>
    </location>
</feature>
<feature type="transmembrane region" description="Helical" evidence="8">
    <location>
        <begin position="220"/>
        <end position="240"/>
    </location>
</feature>
<protein>
    <recommendedName>
        <fullName evidence="8 9">1,4-dihydroxy-2-naphthoate octaprenyltransferase</fullName>
        <shortName evidence="8">DHNA-octaprenyltransferase</shortName>
        <ecNumber evidence="8 9">2.5.1.74</ecNumber>
    </recommendedName>
</protein>
<dbReference type="AlphaFoldDB" id="A0A1M6M5P9"/>
<dbReference type="PANTHER" id="PTHR13929">
    <property type="entry name" value="1,4-DIHYDROXY-2-NAPHTHOATE OCTAPRENYLTRANSFERASE"/>
    <property type="match status" value="1"/>
</dbReference>
<evidence type="ECO:0000256" key="3">
    <source>
        <dbReference type="ARBA" id="ARBA00022475"/>
    </source>
</evidence>
<keyword evidence="5 8" id="KW-0812">Transmembrane</keyword>
<feature type="transmembrane region" description="Helical" evidence="8">
    <location>
        <begin position="116"/>
        <end position="135"/>
    </location>
</feature>
<dbReference type="UniPathway" id="UPA00079">
    <property type="reaction ID" value="UER00168"/>
</dbReference>
<dbReference type="GO" id="GO:0005886">
    <property type="term" value="C:plasma membrane"/>
    <property type="evidence" value="ECO:0007669"/>
    <property type="project" value="UniProtKB-SubCell"/>
</dbReference>
<accession>A0A1M6M5P9</accession>
<feature type="transmembrane region" description="Helical" evidence="8">
    <location>
        <begin position="147"/>
        <end position="168"/>
    </location>
</feature>
<evidence type="ECO:0000313" key="11">
    <source>
        <dbReference type="Proteomes" id="UP000184474"/>
    </source>
</evidence>
<dbReference type="PIRSF" id="PIRSF005355">
    <property type="entry name" value="UBIAD1"/>
    <property type="match status" value="1"/>
</dbReference>
<dbReference type="RefSeq" id="WP_073120396.1">
    <property type="nucleotide sequence ID" value="NZ_FRAA01000001.1"/>
</dbReference>
<keyword evidence="2 8" id="KW-0474">Menaquinone biosynthesis</keyword>
<keyword evidence="7 8" id="KW-0472">Membrane</keyword>
<comment type="pathway">
    <text evidence="8">Quinol/quinone metabolism; menaquinone biosynthesis; menaquinol from 1,4-dihydroxy-2-naphthoate: step 1/2.</text>
</comment>
<proteinExistence type="inferred from homology"/>
<dbReference type="NCBIfam" id="NF004750">
    <property type="entry name" value="PRK06080.1-2"/>
    <property type="match status" value="1"/>
</dbReference>
<dbReference type="InterPro" id="IPR044878">
    <property type="entry name" value="UbiA_sf"/>
</dbReference>
<evidence type="ECO:0000256" key="7">
    <source>
        <dbReference type="ARBA" id="ARBA00023136"/>
    </source>
</evidence>
<dbReference type="InterPro" id="IPR026046">
    <property type="entry name" value="UBIAD1"/>
</dbReference>